<name>A0A7K0EGU8_9BACT</name>
<gene>
    <name evidence="2" type="ORF">GJJ30_05755</name>
</gene>
<accession>A0A7K0EGU8</accession>
<reference evidence="2 3" key="1">
    <citation type="journal article" date="2018" name="Antonie Van Leeuwenhoek">
        <title>Larkinella terrae sp. nov., isolated from soil on Jeju Island, South Korea.</title>
        <authorList>
            <person name="Ten L.N."/>
            <person name="Jeon J."/>
            <person name="Park S.J."/>
            <person name="Park S."/>
            <person name="Lee S.Y."/>
            <person name="Kim M.K."/>
            <person name="Jung H.Y."/>
        </authorList>
    </citation>
    <scope>NUCLEOTIDE SEQUENCE [LARGE SCALE GENOMIC DNA]</scope>
    <source>
        <strain evidence="2 3">KCTC 52001</strain>
    </source>
</reference>
<sequence length="280" mass="31835">MRLLSYFISLFLFAGLRPECSQPKADAWIQLFNGKDLKDWSVKISKHPLDDNFGNTFRVEDGKMIVRYDQYKNFDEQFGHIFYKKPFSAYLLAVEYRFVGDQVAGGPGWAVRNSGAMLHCQDPKTMGVDQDFPISLEMQLLGGDGQHERHTANLCTPGTNVVMDGKLFTPHCIDSQSKTYHGDQWVHAETLVLGDSLVKHIVEGDTVLTYEKPQIGGGNVIHYDAAVKKDGQLLREGYIALQSESHPVEFRKVELFDLSPYLNNPKQLRAILRQLQTRKR</sequence>
<dbReference type="RefSeq" id="WP_154174102.1">
    <property type="nucleotide sequence ID" value="NZ_WJXZ01000002.1"/>
</dbReference>
<organism evidence="2 3">
    <name type="scientific">Larkinella terrae</name>
    <dbReference type="NCBI Taxonomy" id="2025311"/>
    <lineage>
        <taxon>Bacteria</taxon>
        <taxon>Pseudomonadati</taxon>
        <taxon>Bacteroidota</taxon>
        <taxon>Cytophagia</taxon>
        <taxon>Cytophagales</taxon>
        <taxon>Spirosomataceae</taxon>
        <taxon>Larkinella</taxon>
    </lineage>
</organism>
<dbReference type="GO" id="GO:0016787">
    <property type="term" value="F:hydrolase activity"/>
    <property type="evidence" value="ECO:0007669"/>
    <property type="project" value="InterPro"/>
</dbReference>
<dbReference type="Proteomes" id="UP000441754">
    <property type="component" value="Unassembled WGS sequence"/>
</dbReference>
<dbReference type="AlphaFoldDB" id="A0A7K0EGU8"/>
<keyword evidence="3" id="KW-1185">Reference proteome</keyword>
<dbReference type="Gene3D" id="2.60.120.560">
    <property type="entry name" value="Exo-inulinase, domain 1"/>
    <property type="match status" value="1"/>
</dbReference>
<protein>
    <submittedName>
        <fullName evidence="2">DUF1080 domain-containing protein</fullName>
    </submittedName>
</protein>
<feature type="domain" description="3-keto-alpha-glucoside-1,2-lyase/3-keto-2-hydroxy-glucal hydratase" evidence="1">
    <location>
        <begin position="28"/>
        <end position="255"/>
    </location>
</feature>
<dbReference type="EMBL" id="WJXZ01000002">
    <property type="protein sequence ID" value="MRS60791.1"/>
    <property type="molecule type" value="Genomic_DNA"/>
</dbReference>
<dbReference type="Pfam" id="PF06439">
    <property type="entry name" value="3keto-disac_hyd"/>
    <property type="match status" value="1"/>
</dbReference>
<evidence type="ECO:0000259" key="1">
    <source>
        <dbReference type="Pfam" id="PF06439"/>
    </source>
</evidence>
<evidence type="ECO:0000313" key="3">
    <source>
        <dbReference type="Proteomes" id="UP000441754"/>
    </source>
</evidence>
<dbReference type="InterPro" id="IPR010496">
    <property type="entry name" value="AL/BT2_dom"/>
</dbReference>
<evidence type="ECO:0000313" key="2">
    <source>
        <dbReference type="EMBL" id="MRS60791.1"/>
    </source>
</evidence>
<proteinExistence type="predicted"/>
<dbReference type="OrthoDB" id="9787527at2"/>
<comment type="caution">
    <text evidence="2">The sequence shown here is derived from an EMBL/GenBank/DDBJ whole genome shotgun (WGS) entry which is preliminary data.</text>
</comment>